<evidence type="ECO:0000256" key="4">
    <source>
        <dbReference type="ARBA" id="ARBA00023186"/>
    </source>
</evidence>
<dbReference type="SUPFAM" id="SSF52540">
    <property type="entry name" value="P-loop containing nucleoside triphosphate hydrolases"/>
    <property type="match status" value="2"/>
</dbReference>
<gene>
    <name evidence="9" type="ORF">MOZ64_08860</name>
</gene>
<dbReference type="Gene3D" id="1.10.8.60">
    <property type="match status" value="1"/>
</dbReference>
<dbReference type="CDD" id="cd00009">
    <property type="entry name" value="AAA"/>
    <property type="match status" value="1"/>
</dbReference>
<dbReference type="Gene3D" id="3.40.50.300">
    <property type="entry name" value="P-loop containing nucleotide triphosphate hydrolases"/>
    <property type="match status" value="3"/>
</dbReference>
<dbReference type="InterPro" id="IPR028299">
    <property type="entry name" value="ClpA/B_CS2"/>
</dbReference>
<dbReference type="InterPro" id="IPR001270">
    <property type="entry name" value="ClpA/B"/>
</dbReference>
<protein>
    <submittedName>
        <fullName evidence="9">AAA family ATPase</fullName>
    </submittedName>
</protein>
<keyword evidence="4 6" id="KW-0143">Chaperone</keyword>
<evidence type="ECO:0000256" key="3">
    <source>
        <dbReference type="ARBA" id="ARBA00022840"/>
    </source>
</evidence>
<evidence type="ECO:0000259" key="8">
    <source>
        <dbReference type="PROSITE" id="PS51903"/>
    </source>
</evidence>
<dbReference type="InterPro" id="IPR050130">
    <property type="entry name" value="ClpA_ClpB"/>
</dbReference>
<evidence type="ECO:0000256" key="1">
    <source>
        <dbReference type="ARBA" id="ARBA00022737"/>
    </source>
</evidence>
<dbReference type="RefSeq" id="WP_320326208.1">
    <property type="nucleotide sequence ID" value="NZ_JALBUS010000014.1"/>
</dbReference>
<dbReference type="Pfam" id="PF07724">
    <property type="entry name" value="AAA_2"/>
    <property type="match status" value="1"/>
</dbReference>
<dbReference type="PROSITE" id="PS51903">
    <property type="entry name" value="CLP_R"/>
    <property type="match status" value="1"/>
</dbReference>
<dbReference type="InterPro" id="IPR027417">
    <property type="entry name" value="P-loop_NTPase"/>
</dbReference>
<dbReference type="PRINTS" id="PR00300">
    <property type="entry name" value="CLPPROTEASEA"/>
</dbReference>
<dbReference type="InterPro" id="IPR036628">
    <property type="entry name" value="Clp_N_dom_sf"/>
</dbReference>
<comment type="caution">
    <text evidence="9">The sequence shown here is derived from an EMBL/GenBank/DDBJ whole genome shotgun (WGS) entry which is preliminary data.</text>
</comment>
<dbReference type="Pfam" id="PF00004">
    <property type="entry name" value="AAA"/>
    <property type="match status" value="1"/>
</dbReference>
<dbReference type="Proteomes" id="UP001285244">
    <property type="component" value="Unassembled WGS sequence"/>
</dbReference>
<dbReference type="InterPro" id="IPR003959">
    <property type="entry name" value="ATPase_AAA_core"/>
</dbReference>
<accession>A0ABU4WR44</accession>
<evidence type="ECO:0000313" key="10">
    <source>
        <dbReference type="Proteomes" id="UP001285244"/>
    </source>
</evidence>
<reference evidence="9 10" key="1">
    <citation type="submission" date="2022-03" db="EMBL/GenBank/DDBJ databases">
        <title>Novel taxa within the pig intestine.</title>
        <authorList>
            <person name="Wylensek D."/>
            <person name="Bishof K."/>
            <person name="Afrizal A."/>
            <person name="Clavel T."/>
        </authorList>
    </citation>
    <scope>NUCLEOTIDE SEQUENCE [LARGE SCALE GENOMIC DNA]</scope>
    <source>
        <strain evidence="9 10">Cla-KB-P134</strain>
    </source>
</reference>
<dbReference type="Pfam" id="PF17871">
    <property type="entry name" value="AAA_lid_9"/>
    <property type="match status" value="1"/>
</dbReference>
<keyword evidence="7" id="KW-0175">Coiled coil</keyword>
<dbReference type="InterPro" id="IPR004176">
    <property type="entry name" value="Clp_R_N"/>
</dbReference>
<evidence type="ECO:0000256" key="7">
    <source>
        <dbReference type="SAM" id="Coils"/>
    </source>
</evidence>
<dbReference type="InterPro" id="IPR018368">
    <property type="entry name" value="ClpA/B_CS1"/>
</dbReference>
<keyword evidence="1 5" id="KW-0677">Repeat</keyword>
<dbReference type="InterPro" id="IPR019489">
    <property type="entry name" value="Clp_ATPase_C"/>
</dbReference>
<evidence type="ECO:0000256" key="6">
    <source>
        <dbReference type="RuleBase" id="RU004432"/>
    </source>
</evidence>
<keyword evidence="2 6" id="KW-0547">Nucleotide-binding</keyword>
<dbReference type="Pfam" id="PF02861">
    <property type="entry name" value="Clp_N"/>
    <property type="match status" value="1"/>
</dbReference>
<name>A0ABU4WR44_9FIRM</name>
<dbReference type="PROSITE" id="PS00870">
    <property type="entry name" value="CLPAB_1"/>
    <property type="match status" value="1"/>
</dbReference>
<dbReference type="CDD" id="cd19499">
    <property type="entry name" value="RecA-like_ClpB_Hsp104-like"/>
    <property type="match status" value="1"/>
</dbReference>
<feature type="domain" description="Clp R" evidence="8">
    <location>
        <begin position="1"/>
        <end position="143"/>
    </location>
</feature>
<dbReference type="InterPro" id="IPR003593">
    <property type="entry name" value="AAA+_ATPase"/>
</dbReference>
<comment type="similarity">
    <text evidence="6">Belongs to the ClpA/ClpB family.</text>
</comment>
<feature type="coiled-coil region" evidence="7">
    <location>
        <begin position="395"/>
        <end position="526"/>
    </location>
</feature>
<dbReference type="EMBL" id="JALBUS010000014">
    <property type="protein sequence ID" value="MDX8417942.1"/>
    <property type="molecule type" value="Genomic_DNA"/>
</dbReference>
<dbReference type="PANTHER" id="PTHR11638:SF18">
    <property type="entry name" value="HEAT SHOCK PROTEIN 104"/>
    <property type="match status" value="1"/>
</dbReference>
<dbReference type="PROSITE" id="PS00871">
    <property type="entry name" value="CLPAB_2"/>
    <property type="match status" value="1"/>
</dbReference>
<dbReference type="Pfam" id="PF10431">
    <property type="entry name" value="ClpB_D2-small"/>
    <property type="match status" value="1"/>
</dbReference>
<keyword evidence="3 6" id="KW-0067">ATP-binding</keyword>
<dbReference type="SUPFAM" id="SSF81923">
    <property type="entry name" value="Double Clp-N motif"/>
    <property type="match status" value="1"/>
</dbReference>
<dbReference type="Gene3D" id="1.10.1780.10">
    <property type="entry name" value="Clp, N-terminal domain"/>
    <property type="match status" value="1"/>
</dbReference>
<dbReference type="SMART" id="SM00382">
    <property type="entry name" value="AAA"/>
    <property type="match status" value="2"/>
</dbReference>
<evidence type="ECO:0000256" key="5">
    <source>
        <dbReference type="PROSITE-ProRule" id="PRU01251"/>
    </source>
</evidence>
<sequence>MDYEHMSERLQKVLMDAANDAQSKQHPSVDTIDLLAAIFKDDILDGLFERVGIDKNRALEIIGEEEGHIASSPTQNLNFSTTVQRSLDKAEKWANAHDETYLSVASVWLALMFNESYISKRLVREFHLNEKACQEAELQRRNGKKYDSPNAEDNVEALKKYGRDLVQEVRDGKIDPIIGRDDEIRRVMQILSRKTKNNPVLIGEPGVGKTAVVEGLAWRIMKGDVPESLKDKRLIELDMGSLIAGAKYRGEFEERLKSILDEVKKSNGQILLFIDEIHNLVGAGKTEGSMDAANLLKPMLARGELHCIGATTFDEYRKYIEKDAALERRFQRVMVQEPSVQDTISILRGLKDRFESFHGVKIKDEALISAATLSDRYITDRFLPDKAIDLVDEACATLKVEMESMPQELDELERKILQLQIEKTSLQKETDKKAIERRDEIEEELGQLKAQRDAMRSKWEDEKEALANSQEDKKALEKARLDLQQAQNDARYEEAARLQYGVIPELEKKIQKADNLKKDDNALIQETVDEEMIAKIVSKWTGVEVSRLVESERKKLLRLKDNLSKRVVGQDEALELVTDAILRSKAQIQDESRPIGSFMFLGPTGVGKTEVAKALAEQLFDDERHIVRIDMSEYMEKHSVSRLIGAPPGYVGYDEGGQLTEAVRRNPYSIVLFDEIEKAHPDVFNVLLQVLDDGRITDSKGVTVDFKNTIIIMTSNLGSQYAFENISNEERRDKYLNEVKRHFKPEFINRIDEIVVFNALDESAFIQIAHKFMNELSHRLSERDIHLEVSDAVYQQIAKMGVDPVFGARPMKRYIQRQIETQIAKKIIETGTIKDATIQVDYVDGQYQIAVQGVSKMTA</sequence>
<dbReference type="InterPro" id="IPR041546">
    <property type="entry name" value="ClpA/ClpB_AAA_lid"/>
</dbReference>
<dbReference type="SMART" id="SM01086">
    <property type="entry name" value="ClpB_D2-small"/>
    <property type="match status" value="1"/>
</dbReference>
<dbReference type="PANTHER" id="PTHR11638">
    <property type="entry name" value="ATP-DEPENDENT CLP PROTEASE"/>
    <property type="match status" value="1"/>
</dbReference>
<organism evidence="9 10">
    <name type="scientific">Absicoccus intestinalis</name>
    <dbReference type="NCBI Taxonomy" id="2926319"/>
    <lineage>
        <taxon>Bacteria</taxon>
        <taxon>Bacillati</taxon>
        <taxon>Bacillota</taxon>
        <taxon>Erysipelotrichia</taxon>
        <taxon>Erysipelotrichales</taxon>
        <taxon>Erysipelotrichaceae</taxon>
        <taxon>Absicoccus</taxon>
    </lineage>
</organism>
<evidence type="ECO:0000313" key="9">
    <source>
        <dbReference type="EMBL" id="MDX8417942.1"/>
    </source>
</evidence>
<keyword evidence="10" id="KW-1185">Reference proteome</keyword>
<evidence type="ECO:0000256" key="2">
    <source>
        <dbReference type="ARBA" id="ARBA00022741"/>
    </source>
</evidence>
<proteinExistence type="inferred from homology"/>